<keyword evidence="4" id="KW-1185">Reference proteome</keyword>
<dbReference type="SUPFAM" id="SSF54909">
    <property type="entry name" value="Dimeric alpha+beta barrel"/>
    <property type="match status" value="1"/>
</dbReference>
<dbReference type="HOGENOM" id="CLU_110355_5_1_3"/>
<comment type="similarity">
    <text evidence="1">Belongs to the YciI family.</text>
</comment>
<protein>
    <recommendedName>
        <fullName evidence="2">YCII-related domain-containing protein</fullName>
    </recommendedName>
</protein>
<dbReference type="KEGG" id="pmj:P9211_05771"/>
<dbReference type="Pfam" id="PF03795">
    <property type="entry name" value="YCII"/>
    <property type="match status" value="1"/>
</dbReference>
<sequence length="89" mass="10450">MEQFVLFGTYCENAIAKRAPFRDQHLDRLSKLKDQGILITLGPTKCTRYVFGIFQAKTLEEVKKLLESDIYWKEGIWTSIDVYPWTQAF</sequence>
<evidence type="ECO:0000313" key="4">
    <source>
        <dbReference type="Proteomes" id="UP000000788"/>
    </source>
</evidence>
<feature type="domain" description="YCII-related" evidence="2">
    <location>
        <begin position="4"/>
        <end position="86"/>
    </location>
</feature>
<evidence type="ECO:0000313" key="3">
    <source>
        <dbReference type="EMBL" id="ABX08508.1"/>
    </source>
</evidence>
<dbReference type="InterPro" id="IPR005545">
    <property type="entry name" value="YCII"/>
</dbReference>
<proteinExistence type="inferred from homology"/>
<evidence type="ECO:0000259" key="2">
    <source>
        <dbReference type="Pfam" id="PF03795"/>
    </source>
</evidence>
<dbReference type="InterPro" id="IPR011008">
    <property type="entry name" value="Dimeric_a/b-barrel"/>
</dbReference>
<dbReference type="PANTHER" id="PTHR33606">
    <property type="entry name" value="PROTEIN YCII"/>
    <property type="match status" value="1"/>
</dbReference>
<dbReference type="PANTHER" id="PTHR33606:SF3">
    <property type="entry name" value="PROTEIN YCII"/>
    <property type="match status" value="1"/>
</dbReference>
<dbReference type="EMBL" id="CP000878">
    <property type="protein sequence ID" value="ABX08508.1"/>
    <property type="molecule type" value="Genomic_DNA"/>
</dbReference>
<dbReference type="eggNOG" id="COG2350">
    <property type="taxonomic scope" value="Bacteria"/>
</dbReference>
<dbReference type="Proteomes" id="UP000000788">
    <property type="component" value="Chromosome"/>
</dbReference>
<dbReference type="AlphaFoldDB" id="A9BEJ8"/>
<dbReference type="NCBIfam" id="NF009506">
    <property type="entry name" value="PRK12864.1"/>
    <property type="match status" value="1"/>
</dbReference>
<reference evidence="3 4" key="1">
    <citation type="journal article" date="2007" name="PLoS Genet.">
        <title>Patterns and implications of gene gain and loss in the evolution of Prochlorococcus.</title>
        <authorList>
            <person name="Kettler G.C."/>
            <person name="Martiny A.C."/>
            <person name="Huang K."/>
            <person name="Zucker J."/>
            <person name="Coleman M.L."/>
            <person name="Rodrigue S."/>
            <person name="Chen F."/>
            <person name="Lapidus A."/>
            <person name="Ferriera S."/>
            <person name="Johnson J."/>
            <person name="Steglich C."/>
            <person name="Church G.M."/>
            <person name="Richardson P."/>
            <person name="Chisholm S.W."/>
        </authorList>
    </citation>
    <scope>NUCLEOTIDE SEQUENCE [LARGE SCALE GENOMIC DNA]</scope>
    <source>
        <strain evidence="4">MIT 9211</strain>
    </source>
</reference>
<dbReference type="STRING" id="93059.P9211_05771"/>
<dbReference type="Gene3D" id="3.30.70.1060">
    <property type="entry name" value="Dimeric alpha+beta barrel"/>
    <property type="match status" value="1"/>
</dbReference>
<name>A9BEJ8_PROM4</name>
<gene>
    <name evidence="3" type="ordered locus">P9211_05771</name>
</gene>
<accession>A9BEJ8</accession>
<dbReference type="InterPro" id="IPR051807">
    <property type="entry name" value="Sec-metab_biosynth-assoc"/>
</dbReference>
<organism evidence="3 4">
    <name type="scientific">Prochlorococcus marinus (strain MIT 9211)</name>
    <dbReference type="NCBI Taxonomy" id="93059"/>
    <lineage>
        <taxon>Bacteria</taxon>
        <taxon>Bacillati</taxon>
        <taxon>Cyanobacteriota</taxon>
        <taxon>Cyanophyceae</taxon>
        <taxon>Synechococcales</taxon>
        <taxon>Prochlorococcaceae</taxon>
        <taxon>Prochlorococcus</taxon>
    </lineage>
</organism>
<dbReference type="RefSeq" id="WP_012195130.1">
    <property type="nucleotide sequence ID" value="NC_009976.1"/>
</dbReference>
<evidence type="ECO:0000256" key="1">
    <source>
        <dbReference type="ARBA" id="ARBA00007689"/>
    </source>
</evidence>
<dbReference type="OrthoDB" id="461832at2"/>